<comment type="caution">
    <text evidence="2">The sequence shown here is derived from an EMBL/GenBank/DDBJ whole genome shotgun (WGS) entry which is preliminary data.</text>
</comment>
<organism evidence="2 3">
    <name type="scientific">Candidatus Avitreponema avistercoris</name>
    <dbReference type="NCBI Taxonomy" id="2840705"/>
    <lineage>
        <taxon>Bacteria</taxon>
        <taxon>Pseudomonadati</taxon>
        <taxon>Spirochaetota</taxon>
        <taxon>Spirochaetia</taxon>
        <taxon>Spirochaetales</taxon>
        <taxon>Candidatus Avitreponema</taxon>
    </lineage>
</organism>
<dbReference type="SUPFAM" id="SSF58104">
    <property type="entry name" value="Methyl-accepting chemotaxis protein (MCP) signaling domain"/>
    <property type="match status" value="1"/>
</dbReference>
<evidence type="ECO:0000313" key="2">
    <source>
        <dbReference type="EMBL" id="MBO8450085.1"/>
    </source>
</evidence>
<dbReference type="Proteomes" id="UP000823616">
    <property type="component" value="Unassembled WGS sequence"/>
</dbReference>
<reference evidence="2" key="1">
    <citation type="submission" date="2020-10" db="EMBL/GenBank/DDBJ databases">
        <authorList>
            <person name="Gilroy R."/>
        </authorList>
    </citation>
    <scope>NUCLEOTIDE SEQUENCE</scope>
    <source>
        <strain evidence="2">B3-4054</strain>
    </source>
</reference>
<sequence length="572" mass="64697">MDMNSMLTDLQSAEMKTETAFVSLSDIFPQLMTVRQNKRPDDIPEKIAFLRKECDSFGSVSGDFWKGREEVYGPMLEKLNEKIRMLDDLERDVQVIRECSEEMELLSLNAMVISIKSGAKGRAFSSITESLKRLSSSMIENSSRLVKEQNSLLEAIRSLEGILSDLSASQKTSLSSCETGHCTMQSVLDSVGNPLPEIDRTADSVWEYISKSMSTIQMQDIIKQSAAQVVLCLKEFKDPALLPEDDHARRNDVLAFDIRLCEIALEILHDVQKQMQECTGIFREDWDHLTEILRKVETMRAGYVDSFSSGAEGQTSVAMRFQDVMEQFEQILDGFFKYLNAQKSLVKTCKLIKTRSRQIVAVFTDLAPVVDSLQHVRVLQKIEIAKNDAISSVRNSANDMDTFISRSKDTIETMSGLLTDFLQESDRLLSDFVKEITETVELAERLKASGSEFFVRLKDAWQEIRAALRRFTVFPPGFDEKCGAVRRHLDMLEQTSGDYARLSRQLAAEMEELNAVQQQELEKAGLSAWEMKDDAFKSIIDRFTITLHKKLAGDITGVEVESGIESGEVTFF</sequence>
<feature type="coiled-coil region" evidence="1">
    <location>
        <begin position="492"/>
        <end position="519"/>
    </location>
</feature>
<evidence type="ECO:0000256" key="1">
    <source>
        <dbReference type="SAM" id="Coils"/>
    </source>
</evidence>
<evidence type="ECO:0000313" key="3">
    <source>
        <dbReference type="Proteomes" id="UP000823616"/>
    </source>
</evidence>
<protein>
    <submittedName>
        <fullName evidence="2">Uncharacterized protein</fullName>
    </submittedName>
</protein>
<dbReference type="Gene3D" id="1.10.287.950">
    <property type="entry name" value="Methyl-accepting chemotaxis protein"/>
    <property type="match status" value="1"/>
</dbReference>
<dbReference type="AlphaFoldDB" id="A0A9D9EN95"/>
<dbReference type="EMBL" id="JADIMS010000052">
    <property type="protein sequence ID" value="MBO8450085.1"/>
    <property type="molecule type" value="Genomic_DNA"/>
</dbReference>
<keyword evidence="1" id="KW-0175">Coiled coil</keyword>
<name>A0A9D9EN95_9SPIR</name>
<proteinExistence type="predicted"/>
<accession>A0A9D9EN95</accession>
<reference evidence="2" key="2">
    <citation type="journal article" date="2021" name="PeerJ">
        <title>Extensive microbial diversity within the chicken gut microbiome revealed by metagenomics and culture.</title>
        <authorList>
            <person name="Gilroy R."/>
            <person name="Ravi A."/>
            <person name="Getino M."/>
            <person name="Pursley I."/>
            <person name="Horton D.L."/>
            <person name="Alikhan N.F."/>
            <person name="Baker D."/>
            <person name="Gharbi K."/>
            <person name="Hall N."/>
            <person name="Watson M."/>
            <person name="Adriaenssens E.M."/>
            <person name="Foster-Nyarko E."/>
            <person name="Jarju S."/>
            <person name="Secka A."/>
            <person name="Antonio M."/>
            <person name="Oren A."/>
            <person name="Chaudhuri R.R."/>
            <person name="La Ragione R."/>
            <person name="Hildebrand F."/>
            <person name="Pallen M.J."/>
        </authorList>
    </citation>
    <scope>NUCLEOTIDE SEQUENCE</scope>
    <source>
        <strain evidence="2">B3-4054</strain>
    </source>
</reference>
<gene>
    <name evidence="2" type="ORF">IAA96_03160</name>
</gene>